<keyword evidence="1" id="KW-0472">Membrane</keyword>
<evidence type="ECO:0000313" key="2">
    <source>
        <dbReference type="EMBL" id="NYJ37503.1"/>
    </source>
</evidence>
<keyword evidence="1" id="KW-1133">Transmembrane helix</keyword>
<proteinExistence type="predicted"/>
<comment type="caution">
    <text evidence="2">The sequence shown here is derived from an EMBL/GenBank/DDBJ whole genome shotgun (WGS) entry which is preliminary data.</text>
</comment>
<dbReference type="EMBL" id="JACCFS010000001">
    <property type="protein sequence ID" value="NYJ37503.1"/>
    <property type="molecule type" value="Genomic_DNA"/>
</dbReference>
<evidence type="ECO:0000256" key="1">
    <source>
        <dbReference type="SAM" id="Phobius"/>
    </source>
</evidence>
<sequence length="49" mass="5118">MFDSTMFWVVLFGLPVVAIGVIIALAAYQASGVQQDGRDDAPDDDSSAG</sequence>
<gene>
    <name evidence="2" type="ORF">HNR10_005384</name>
</gene>
<reference evidence="2 3" key="1">
    <citation type="submission" date="2020-07" db="EMBL/GenBank/DDBJ databases">
        <title>Sequencing the genomes of 1000 actinobacteria strains.</title>
        <authorList>
            <person name="Klenk H.-P."/>
        </authorList>
    </citation>
    <scope>NUCLEOTIDE SEQUENCE [LARGE SCALE GENOMIC DNA]</scope>
    <source>
        <strain evidence="2 3">DSM 44442</strain>
    </source>
</reference>
<dbReference type="RefSeq" id="WP_179828262.1">
    <property type="nucleotide sequence ID" value="NZ_JACCFS010000001.1"/>
</dbReference>
<evidence type="ECO:0000313" key="3">
    <source>
        <dbReference type="Proteomes" id="UP000572051"/>
    </source>
</evidence>
<accession>A0A7Z0JCJ4</accession>
<dbReference type="Proteomes" id="UP000572051">
    <property type="component" value="Unassembled WGS sequence"/>
</dbReference>
<protein>
    <submittedName>
        <fullName evidence="2">Uncharacterized protein</fullName>
    </submittedName>
</protein>
<keyword evidence="1" id="KW-0812">Transmembrane</keyword>
<keyword evidence="3" id="KW-1185">Reference proteome</keyword>
<organism evidence="2 3">
    <name type="scientific">Nocardiopsis aegyptia</name>
    <dbReference type="NCBI Taxonomy" id="220378"/>
    <lineage>
        <taxon>Bacteria</taxon>
        <taxon>Bacillati</taxon>
        <taxon>Actinomycetota</taxon>
        <taxon>Actinomycetes</taxon>
        <taxon>Streptosporangiales</taxon>
        <taxon>Nocardiopsidaceae</taxon>
        <taxon>Nocardiopsis</taxon>
    </lineage>
</organism>
<name>A0A7Z0JCJ4_9ACTN</name>
<dbReference type="AlphaFoldDB" id="A0A7Z0JCJ4"/>
<feature type="transmembrane region" description="Helical" evidence="1">
    <location>
        <begin position="6"/>
        <end position="28"/>
    </location>
</feature>